<name>A0A6I4T7A1_9SPHN</name>
<evidence type="ECO:0000256" key="6">
    <source>
        <dbReference type="RuleBase" id="RU003560"/>
    </source>
</evidence>
<dbReference type="FunFam" id="3.40.640.10:FF:000013">
    <property type="entry name" value="4-aminobutyrate aminotransferase"/>
    <property type="match status" value="1"/>
</dbReference>
<dbReference type="Proteomes" id="UP000438476">
    <property type="component" value="Unassembled WGS sequence"/>
</dbReference>
<dbReference type="OrthoDB" id="9801834at2"/>
<dbReference type="PROSITE" id="PS00600">
    <property type="entry name" value="AA_TRANSFER_CLASS_3"/>
    <property type="match status" value="1"/>
</dbReference>
<dbReference type="Pfam" id="PF00202">
    <property type="entry name" value="Aminotran_3"/>
    <property type="match status" value="1"/>
</dbReference>
<dbReference type="PIRSF" id="PIRSF000521">
    <property type="entry name" value="Transaminase_4ab_Lys_Orn"/>
    <property type="match status" value="1"/>
</dbReference>
<evidence type="ECO:0000313" key="7">
    <source>
        <dbReference type="EMBL" id="MXO66687.1"/>
    </source>
</evidence>
<dbReference type="GO" id="GO:0008483">
    <property type="term" value="F:transaminase activity"/>
    <property type="evidence" value="ECO:0007669"/>
    <property type="project" value="UniProtKB-KW"/>
</dbReference>
<reference evidence="7 8" key="1">
    <citation type="submission" date="2019-12" db="EMBL/GenBank/DDBJ databases">
        <title>Genomic-based taxomic classification of the family Erythrobacteraceae.</title>
        <authorList>
            <person name="Xu L."/>
        </authorList>
    </citation>
    <scope>NUCLEOTIDE SEQUENCE [LARGE SCALE GENOMIC DNA]</scope>
    <source>
        <strain evidence="7 8">LMG 29518</strain>
    </source>
</reference>
<gene>
    <name evidence="7" type="ORF">GRI91_13050</name>
</gene>
<sequence>MSRNADLQSRRIAAIPRGVANATDRYVARARNAEIWDLDGQRFIDFAAGIAVLNTGHCHPRVLTAVREQLDRFTHTAFQVLPYEPYVQLAERLNAIAPFSGEAQTILFTTGAEAVENAVKIARRHTGRSDVIAFTGAFHGRTLLASTLTGKVTPYKAGFGNLPAGIHHVPFPSGEVSVEESLRALDLMLSCSVDPQQVAAIIIEPVQGEGGFYPTSHALLRALREICDRYGIMLIVDEVQTGFARTGTMFAIEQSGVEPDIVSVAKALGGGFPLAGVIARKDIIDSVPPGGLGTTYGGSPLACVAALEVLDIIEDEALAARAQSIGAKLQRAIANFGKRNDAVRISAPRGLGAMVAFDVLDENGDYDPAEAKAIVSRALEEGLCILTCGAMGQAIRILVPLTIEDDHLHEGIAMLERALTGAAS</sequence>
<comment type="cofactor">
    <cofactor evidence="1">
        <name>pyridoxal 5'-phosphate</name>
        <dbReference type="ChEBI" id="CHEBI:597326"/>
    </cofactor>
</comment>
<dbReference type="SUPFAM" id="SSF53383">
    <property type="entry name" value="PLP-dependent transferases"/>
    <property type="match status" value="1"/>
</dbReference>
<evidence type="ECO:0000313" key="8">
    <source>
        <dbReference type="Proteomes" id="UP000438476"/>
    </source>
</evidence>
<dbReference type="PANTHER" id="PTHR11986">
    <property type="entry name" value="AMINOTRANSFERASE CLASS III"/>
    <property type="match status" value="1"/>
</dbReference>
<evidence type="ECO:0000256" key="1">
    <source>
        <dbReference type="ARBA" id="ARBA00001933"/>
    </source>
</evidence>
<protein>
    <submittedName>
        <fullName evidence="7">Aminotransferase class III-fold pyridoxal phosphate-dependent enzyme</fullName>
    </submittedName>
</protein>
<dbReference type="AlphaFoldDB" id="A0A6I4T7A1"/>
<evidence type="ECO:0000256" key="5">
    <source>
        <dbReference type="ARBA" id="ARBA00022898"/>
    </source>
</evidence>
<comment type="similarity">
    <text evidence="2 6">Belongs to the class-III pyridoxal-phosphate-dependent aminotransferase family.</text>
</comment>
<keyword evidence="5 6" id="KW-0663">Pyridoxal phosphate</keyword>
<keyword evidence="8" id="KW-1185">Reference proteome</keyword>
<dbReference type="EMBL" id="WTYT01000005">
    <property type="protein sequence ID" value="MXO66687.1"/>
    <property type="molecule type" value="Genomic_DNA"/>
</dbReference>
<dbReference type="Gene3D" id="3.90.1150.10">
    <property type="entry name" value="Aspartate Aminotransferase, domain 1"/>
    <property type="match status" value="1"/>
</dbReference>
<dbReference type="InterPro" id="IPR005814">
    <property type="entry name" value="Aminotrans_3"/>
</dbReference>
<dbReference type="RefSeq" id="WP_160737115.1">
    <property type="nucleotide sequence ID" value="NZ_WTYT01000005.1"/>
</dbReference>
<dbReference type="Gene3D" id="3.40.640.10">
    <property type="entry name" value="Type I PLP-dependent aspartate aminotransferase-like (Major domain)"/>
    <property type="match status" value="1"/>
</dbReference>
<dbReference type="GO" id="GO:0030170">
    <property type="term" value="F:pyridoxal phosphate binding"/>
    <property type="evidence" value="ECO:0007669"/>
    <property type="project" value="InterPro"/>
</dbReference>
<keyword evidence="3 7" id="KW-0032">Aminotransferase</keyword>
<dbReference type="InterPro" id="IPR049704">
    <property type="entry name" value="Aminotrans_3_PPA_site"/>
</dbReference>
<dbReference type="InterPro" id="IPR015424">
    <property type="entry name" value="PyrdxlP-dep_Trfase"/>
</dbReference>
<dbReference type="CDD" id="cd00610">
    <property type="entry name" value="OAT_like"/>
    <property type="match status" value="1"/>
</dbReference>
<dbReference type="GO" id="GO:0042802">
    <property type="term" value="F:identical protein binding"/>
    <property type="evidence" value="ECO:0007669"/>
    <property type="project" value="TreeGrafter"/>
</dbReference>
<dbReference type="InterPro" id="IPR015422">
    <property type="entry name" value="PyrdxlP-dep_Trfase_small"/>
</dbReference>
<comment type="caution">
    <text evidence="7">The sequence shown here is derived from an EMBL/GenBank/DDBJ whole genome shotgun (WGS) entry which is preliminary data.</text>
</comment>
<evidence type="ECO:0000256" key="2">
    <source>
        <dbReference type="ARBA" id="ARBA00008954"/>
    </source>
</evidence>
<dbReference type="InterPro" id="IPR050103">
    <property type="entry name" value="Class-III_PLP-dep_AT"/>
</dbReference>
<dbReference type="InterPro" id="IPR015421">
    <property type="entry name" value="PyrdxlP-dep_Trfase_major"/>
</dbReference>
<proteinExistence type="inferred from homology"/>
<keyword evidence="4 7" id="KW-0808">Transferase</keyword>
<organism evidence="7 8">
    <name type="scientific">Altericroceibacterium endophyticum</name>
    <dbReference type="NCBI Taxonomy" id="1808508"/>
    <lineage>
        <taxon>Bacteria</taxon>
        <taxon>Pseudomonadati</taxon>
        <taxon>Pseudomonadota</taxon>
        <taxon>Alphaproteobacteria</taxon>
        <taxon>Sphingomonadales</taxon>
        <taxon>Erythrobacteraceae</taxon>
        <taxon>Altericroceibacterium</taxon>
    </lineage>
</organism>
<evidence type="ECO:0000256" key="4">
    <source>
        <dbReference type="ARBA" id="ARBA00022679"/>
    </source>
</evidence>
<accession>A0A6I4T7A1</accession>
<evidence type="ECO:0000256" key="3">
    <source>
        <dbReference type="ARBA" id="ARBA00022576"/>
    </source>
</evidence>